<comment type="caution">
    <text evidence="1">The sequence shown here is derived from an EMBL/GenBank/DDBJ whole genome shotgun (WGS) entry which is preliminary data.</text>
</comment>
<evidence type="ECO:0000313" key="1">
    <source>
        <dbReference type="EMBL" id="MDN7024990.1"/>
    </source>
</evidence>
<accession>A0ABT8MAN1</accession>
<reference evidence="1" key="1">
    <citation type="submission" date="2019-05" db="EMBL/GenBank/DDBJ databases">
        <title>Methanoculleus sp. FWC-SCC1, a methanogenic archaeon isolated from deep marine cold seep.</title>
        <authorList>
            <person name="Chen Y.-W."/>
            <person name="Chen S.-C."/>
            <person name="Teng N.-H."/>
            <person name="Lai M.-C."/>
        </authorList>
    </citation>
    <scope>NUCLEOTIDE SEQUENCE</scope>
    <source>
        <strain evidence="1">FWC-SCC1</strain>
    </source>
</reference>
<name>A0ABT8MAN1_9EURY</name>
<dbReference type="RefSeq" id="WP_301664122.1">
    <property type="nucleotide sequence ID" value="NZ_VCYH01000005.1"/>
</dbReference>
<protein>
    <submittedName>
        <fullName evidence="1">Uncharacterized protein</fullName>
    </submittedName>
</protein>
<keyword evidence="2" id="KW-1185">Reference proteome</keyword>
<dbReference type="Proteomes" id="UP001168338">
    <property type="component" value="Unassembled WGS sequence"/>
</dbReference>
<proteinExistence type="predicted"/>
<dbReference type="EMBL" id="VCYH01000005">
    <property type="protein sequence ID" value="MDN7024990.1"/>
    <property type="molecule type" value="Genomic_DNA"/>
</dbReference>
<evidence type="ECO:0000313" key="2">
    <source>
        <dbReference type="Proteomes" id="UP001168338"/>
    </source>
</evidence>
<sequence length="138" mass="15575">MDREYFCGTPAAFDEIPGRSAQERFASLGLESGKRLDLGSLAGLHERYGFAVYLYFDEHLARTSTLQDDLEDFRIVPEAARPFMPLPLFLRTIREHDPGFSPESVVVEVIDCSAMQETYGCVLRPMPYVRGLLLEPGQ</sequence>
<organism evidence="1 2">
    <name type="scientific">Methanoculleus frigidifontis</name>
    <dbReference type="NCBI Taxonomy" id="2584085"/>
    <lineage>
        <taxon>Archaea</taxon>
        <taxon>Methanobacteriati</taxon>
        <taxon>Methanobacteriota</taxon>
        <taxon>Stenosarchaea group</taxon>
        <taxon>Methanomicrobia</taxon>
        <taxon>Methanomicrobiales</taxon>
        <taxon>Methanomicrobiaceae</taxon>
        <taxon>Methanoculleus</taxon>
    </lineage>
</organism>
<gene>
    <name evidence="1" type="ORF">FGU65_08840</name>
</gene>